<dbReference type="GO" id="GO:0044780">
    <property type="term" value="P:bacterial-type flagellum assembly"/>
    <property type="evidence" value="ECO:0007669"/>
    <property type="project" value="InterPro"/>
</dbReference>
<evidence type="ECO:0000256" key="7">
    <source>
        <dbReference type="RuleBase" id="RU362065"/>
    </source>
</evidence>
<dbReference type="Pfam" id="PF06429">
    <property type="entry name" value="Flg_bbr_C"/>
    <property type="match status" value="1"/>
</dbReference>
<evidence type="ECO:0000256" key="5">
    <source>
        <dbReference type="ARBA" id="ARBA00022525"/>
    </source>
</evidence>
<comment type="subcellular location">
    <subcellularLocation>
        <location evidence="1 7">Bacterial flagellum</location>
    </subcellularLocation>
    <subcellularLocation>
        <location evidence="2 7">Secreted</location>
    </subcellularLocation>
</comment>
<feature type="domain" description="Flagellar basal body rod protein N-terminal" evidence="8">
    <location>
        <begin position="9"/>
        <end position="37"/>
    </location>
</feature>
<evidence type="ECO:0000256" key="4">
    <source>
        <dbReference type="ARBA" id="ARBA00016244"/>
    </source>
</evidence>
<keyword evidence="11" id="KW-0282">Flagellum</keyword>
<dbReference type="InterPro" id="IPR002371">
    <property type="entry name" value="FlgK"/>
</dbReference>
<dbReference type="PRINTS" id="PR01005">
    <property type="entry name" value="FLGHOOKAP1"/>
</dbReference>
<evidence type="ECO:0000256" key="1">
    <source>
        <dbReference type="ARBA" id="ARBA00004365"/>
    </source>
</evidence>
<keyword evidence="11" id="KW-0969">Cilium</keyword>
<evidence type="ECO:0000256" key="6">
    <source>
        <dbReference type="ARBA" id="ARBA00023143"/>
    </source>
</evidence>
<dbReference type="InterPro" id="IPR001444">
    <property type="entry name" value="Flag_bb_rod_N"/>
</dbReference>
<evidence type="ECO:0000313" key="12">
    <source>
        <dbReference type="Proteomes" id="UP000242754"/>
    </source>
</evidence>
<dbReference type="EMBL" id="FJNE01000013">
    <property type="protein sequence ID" value="CZR02677.1"/>
    <property type="molecule type" value="Genomic_DNA"/>
</dbReference>
<keyword evidence="11" id="KW-0966">Cell projection</keyword>
<feature type="domain" description="Flagellar basal-body/hook protein C-terminal" evidence="9">
    <location>
        <begin position="464"/>
        <end position="502"/>
    </location>
</feature>
<protein>
    <recommendedName>
        <fullName evidence="4 7">Flagellar hook-associated protein 1</fullName>
        <shortName evidence="7">HAP1</shortName>
    </recommendedName>
</protein>
<evidence type="ECO:0000256" key="2">
    <source>
        <dbReference type="ARBA" id="ARBA00004613"/>
    </source>
</evidence>
<sequence>MSGLFGTLHIGTNGMAAAQTALQTTSHNIANANTEGYSRQRINFTASNPYTLPGVGQIGTGVKMQSVVRVVDDYLTEQTQTEAATLEMYSQKADALGQLESIFNEPSETGLSNSISKFYSAWAHLSANPELTAAKTTVSQEAETLTDTVNQMASQMQGLQEATTQDISKQVLDFNAKVKQLDTLNQQIFSVAVKGQTPNDLLDKRDELVGELTKITSVKVETDAFQRAFISIGGTEILGENTMRTLSVVTGTDEDGHALISTDGSKANTRPAGAVFEVGQLVLGTETDGATAFQAIESTSGHVRGSQEALTEINTKIKEMDKLTTTMAKAVNTVHSGNGEGIAFFDLGSGANAALNIKVNKEITTDPRNINAGKSLTAAAAGDGTRAGAIASLQTQILDYATDENSFDYDETTMALATQSGGRTTADAYNDIVTRMGSTKQQADHRVESQGQVVSFLEERRASISGVSVNEEVVDIMKYQSAFQANAKVLAVVSEMLDTLINRTGV</sequence>
<comment type="similarity">
    <text evidence="3 7">Belongs to the flagella basal body rod proteins family.</text>
</comment>
<dbReference type="OrthoDB" id="9802553at2"/>
<gene>
    <name evidence="7" type="primary">flgK</name>
    <name evidence="11" type="ORF">Tpal_2776</name>
</gene>
<feature type="domain" description="Flagellar hook-associated protein FlgK helical" evidence="10">
    <location>
        <begin position="96"/>
        <end position="336"/>
    </location>
</feature>
<evidence type="ECO:0000259" key="9">
    <source>
        <dbReference type="Pfam" id="PF06429"/>
    </source>
</evidence>
<dbReference type="SUPFAM" id="SSF64518">
    <property type="entry name" value="Phase 1 flagellin"/>
    <property type="match status" value="1"/>
</dbReference>
<evidence type="ECO:0000256" key="3">
    <source>
        <dbReference type="ARBA" id="ARBA00009677"/>
    </source>
</evidence>
<dbReference type="NCBIfam" id="TIGR02492">
    <property type="entry name" value="flgK_ends"/>
    <property type="match status" value="1"/>
</dbReference>
<dbReference type="Pfam" id="PF22638">
    <property type="entry name" value="FlgK_D1"/>
    <property type="match status" value="1"/>
</dbReference>
<evidence type="ECO:0000259" key="10">
    <source>
        <dbReference type="Pfam" id="PF22638"/>
    </source>
</evidence>
<dbReference type="GO" id="GO:0005198">
    <property type="term" value="F:structural molecule activity"/>
    <property type="evidence" value="ECO:0007669"/>
    <property type="project" value="UniProtKB-UniRule"/>
</dbReference>
<dbReference type="Pfam" id="PF00460">
    <property type="entry name" value="Flg_bb_rod"/>
    <property type="match status" value="1"/>
</dbReference>
<evidence type="ECO:0000259" key="8">
    <source>
        <dbReference type="Pfam" id="PF00460"/>
    </source>
</evidence>
<organism evidence="11 12">
    <name type="scientific">Trichococcus palustris</name>
    <dbReference type="NCBI Taxonomy" id="140314"/>
    <lineage>
        <taxon>Bacteria</taxon>
        <taxon>Bacillati</taxon>
        <taxon>Bacillota</taxon>
        <taxon>Bacilli</taxon>
        <taxon>Lactobacillales</taxon>
        <taxon>Carnobacteriaceae</taxon>
        <taxon>Trichococcus</taxon>
    </lineage>
</organism>
<dbReference type="InterPro" id="IPR053927">
    <property type="entry name" value="FlgK_helical"/>
</dbReference>
<dbReference type="GO" id="GO:0009424">
    <property type="term" value="C:bacterial-type flagellum hook"/>
    <property type="evidence" value="ECO:0007669"/>
    <property type="project" value="UniProtKB-UniRule"/>
</dbReference>
<dbReference type="PANTHER" id="PTHR30033:SF1">
    <property type="entry name" value="FLAGELLAR HOOK-ASSOCIATED PROTEIN 1"/>
    <property type="match status" value="1"/>
</dbReference>
<dbReference type="AlphaFoldDB" id="A0A143YZU8"/>
<dbReference type="GO" id="GO:0005576">
    <property type="term" value="C:extracellular region"/>
    <property type="evidence" value="ECO:0007669"/>
    <property type="project" value="UniProtKB-SubCell"/>
</dbReference>
<accession>A0A143YZU8</accession>
<keyword evidence="5 7" id="KW-0964">Secreted</keyword>
<dbReference type="STRING" id="140314.SAMN04488076_12332"/>
<dbReference type="Proteomes" id="UP000242754">
    <property type="component" value="Unassembled WGS sequence"/>
</dbReference>
<reference evidence="11 12" key="1">
    <citation type="submission" date="2016-02" db="EMBL/GenBank/DDBJ databases">
        <authorList>
            <person name="Wen L."/>
            <person name="He K."/>
            <person name="Yang H."/>
        </authorList>
    </citation>
    <scope>NUCLEOTIDE SEQUENCE [LARGE SCALE GENOMIC DNA]</scope>
    <source>
        <strain evidence="11">Trichococcus palustris</strain>
    </source>
</reference>
<dbReference type="RefSeq" id="WP_087034270.1">
    <property type="nucleotide sequence ID" value="NZ_FJNE01000013.1"/>
</dbReference>
<dbReference type="PANTHER" id="PTHR30033">
    <property type="entry name" value="FLAGELLAR HOOK-ASSOCIATED PROTEIN 1"/>
    <property type="match status" value="1"/>
</dbReference>
<keyword evidence="12" id="KW-1185">Reference proteome</keyword>
<keyword evidence="6 7" id="KW-0975">Bacterial flagellum</keyword>
<dbReference type="InterPro" id="IPR010930">
    <property type="entry name" value="Flg_bb/hook_C_dom"/>
</dbReference>
<name>A0A143YZU8_9LACT</name>
<evidence type="ECO:0000313" key="11">
    <source>
        <dbReference type="EMBL" id="CZR02677.1"/>
    </source>
</evidence>
<proteinExistence type="inferred from homology"/>